<dbReference type="Pfam" id="PF13098">
    <property type="entry name" value="Thioredoxin_2"/>
    <property type="match status" value="1"/>
</dbReference>
<evidence type="ECO:0000256" key="1">
    <source>
        <dbReference type="ARBA" id="ARBA00023284"/>
    </source>
</evidence>
<protein>
    <submittedName>
        <fullName evidence="3">Thioredoxin</fullName>
    </submittedName>
</protein>
<comment type="caution">
    <text evidence="3">The sequence shown here is derived from an EMBL/GenBank/DDBJ whole genome shotgun (WGS) entry which is preliminary data.</text>
</comment>
<evidence type="ECO:0000313" key="4">
    <source>
        <dbReference type="Proteomes" id="UP000326509"/>
    </source>
</evidence>
<evidence type="ECO:0000259" key="2">
    <source>
        <dbReference type="Pfam" id="PF13098"/>
    </source>
</evidence>
<sequence>MINVNDSVTMKKLLLITIIGLFAITVNAQEGINWMSMDEALAAQEITPKKIFMDVYTLWCGPCKMLDKNTFSDKKVIKYINNNYYAVKFNAEGPDEITHKGFTYTNPRYREDKKGRNSTHFFADALKLRGYPSLVFFTDDGTLIQALPGYKTPEQLEIYLKMIASDDYKELTTRESWEEYQNNFKGTF</sequence>
<dbReference type="PROSITE" id="PS00194">
    <property type="entry name" value="THIOREDOXIN_1"/>
    <property type="match status" value="1"/>
</dbReference>
<dbReference type="SUPFAM" id="SSF52833">
    <property type="entry name" value="Thioredoxin-like"/>
    <property type="match status" value="1"/>
</dbReference>
<proteinExistence type="predicted"/>
<dbReference type="InterPro" id="IPR036249">
    <property type="entry name" value="Thioredoxin-like_sf"/>
</dbReference>
<dbReference type="EMBL" id="BKCG01000001">
    <property type="protein sequence ID" value="GER58189.1"/>
    <property type="molecule type" value="Genomic_DNA"/>
</dbReference>
<dbReference type="InterPro" id="IPR012336">
    <property type="entry name" value="Thioredoxin-like_fold"/>
</dbReference>
<gene>
    <name evidence="3" type="ORF">ULMA_02970</name>
</gene>
<keyword evidence="4" id="KW-1185">Reference proteome</keyword>
<dbReference type="Gene3D" id="3.40.30.10">
    <property type="entry name" value="Glutaredoxin"/>
    <property type="match status" value="1"/>
</dbReference>
<dbReference type="AlphaFoldDB" id="A0A5J4IM24"/>
<keyword evidence="1" id="KW-0676">Redox-active center</keyword>
<dbReference type="Proteomes" id="UP000326509">
    <property type="component" value="Unassembled WGS sequence"/>
</dbReference>
<accession>A0A5J4IM24</accession>
<dbReference type="InterPro" id="IPR017937">
    <property type="entry name" value="Thioredoxin_CS"/>
</dbReference>
<evidence type="ECO:0000313" key="3">
    <source>
        <dbReference type="EMBL" id="GER58189.1"/>
    </source>
</evidence>
<name>A0A5J4IM24_9FLAO</name>
<feature type="domain" description="Thioredoxin-like fold" evidence="2">
    <location>
        <begin position="49"/>
        <end position="160"/>
    </location>
</feature>
<reference evidence="3 4" key="1">
    <citation type="submission" date="2019-08" db="EMBL/GenBank/DDBJ databases">
        <title>Draft genome sequence of Ulvibacter marinus type strain NBRC 109484.</title>
        <authorList>
            <person name="Kawano K."/>
            <person name="Ushijima N."/>
            <person name="Kihara M."/>
            <person name="Itoh H."/>
        </authorList>
    </citation>
    <scope>NUCLEOTIDE SEQUENCE [LARGE SCALE GENOMIC DNA]</scope>
    <source>
        <strain evidence="3 4">NBRC 109484</strain>
    </source>
</reference>
<organism evidence="3 4">
    <name type="scientific">Patiriisocius marinus</name>
    <dbReference type="NCBI Taxonomy" id="1397112"/>
    <lineage>
        <taxon>Bacteria</taxon>
        <taxon>Pseudomonadati</taxon>
        <taxon>Bacteroidota</taxon>
        <taxon>Flavobacteriia</taxon>
        <taxon>Flavobacteriales</taxon>
        <taxon>Flavobacteriaceae</taxon>
        <taxon>Patiriisocius</taxon>
    </lineage>
</organism>